<comment type="caution">
    <text evidence="1">The sequence shown here is derived from an EMBL/GenBank/DDBJ whole genome shotgun (WGS) entry which is preliminary data.</text>
</comment>
<dbReference type="AlphaFoldDB" id="A0A7I9Y7C0"/>
<accession>A0A7I9Y7C0</accession>
<protein>
    <submittedName>
        <fullName evidence="1">Uncharacterized protein</fullName>
    </submittedName>
</protein>
<evidence type="ECO:0000313" key="1">
    <source>
        <dbReference type="EMBL" id="GFG84566.1"/>
    </source>
</evidence>
<reference evidence="1 2" key="1">
    <citation type="journal article" date="2019" name="Emerg. Microbes Infect.">
        <title>Comprehensive subspecies identification of 175 nontuberculous mycobacteria species based on 7547 genomic profiles.</title>
        <authorList>
            <person name="Matsumoto Y."/>
            <person name="Kinjo T."/>
            <person name="Motooka D."/>
            <person name="Nabeya D."/>
            <person name="Jung N."/>
            <person name="Uechi K."/>
            <person name="Horii T."/>
            <person name="Iida T."/>
            <person name="Fujita J."/>
            <person name="Nakamura S."/>
        </authorList>
    </citation>
    <scope>NUCLEOTIDE SEQUENCE [LARGE SCALE GENOMIC DNA]</scope>
    <source>
        <strain evidence="1 2">JCM 30723</strain>
    </source>
</reference>
<dbReference type="Proteomes" id="UP000465305">
    <property type="component" value="Unassembled WGS sequence"/>
</dbReference>
<proteinExistence type="predicted"/>
<gene>
    <name evidence="1" type="ORF">MALGJ_12420</name>
</gene>
<sequence length="57" mass="6000">MTISDQLDRITEAVALWRANDRGAGPAIIALGCAADMRIALRLAGAVRNTYGQGADQ</sequence>
<name>A0A7I9Y7C0_MYCAL</name>
<dbReference type="RefSeq" id="WP_163762312.1">
    <property type="nucleotide sequence ID" value="NZ_BLKY01000001.1"/>
</dbReference>
<organism evidence="1 2">
    <name type="scientific">Mycolicibacter algericus</name>
    <name type="common">Mycobacterium algericum</name>
    <dbReference type="NCBI Taxonomy" id="1288388"/>
    <lineage>
        <taxon>Bacteria</taxon>
        <taxon>Bacillati</taxon>
        <taxon>Actinomycetota</taxon>
        <taxon>Actinomycetes</taxon>
        <taxon>Mycobacteriales</taxon>
        <taxon>Mycobacteriaceae</taxon>
        <taxon>Mycolicibacter</taxon>
    </lineage>
</organism>
<evidence type="ECO:0000313" key="2">
    <source>
        <dbReference type="Proteomes" id="UP000465305"/>
    </source>
</evidence>
<dbReference type="EMBL" id="BLKY01000001">
    <property type="protein sequence ID" value="GFG84566.1"/>
    <property type="molecule type" value="Genomic_DNA"/>
</dbReference>